<proteinExistence type="predicted"/>
<sequence>MSYSFYRFRDHTLIIELTPDPQYLDTDILSFLLRFSHLAMSRPLLLVTLLLLMVLTSQLDWNQKIVNDVEARSSDLSRKQQYVLDRKESVKEKIILSQEKQIQKLKTLVQSLQEQLLQCKSKDEFVNDTTGSLTEIVNDLKQQQIME</sequence>
<evidence type="ECO:0000313" key="1">
    <source>
        <dbReference type="EMBL" id="KAI3823356.1"/>
    </source>
</evidence>
<protein>
    <submittedName>
        <fullName evidence="1">Uncharacterized protein</fullName>
    </submittedName>
</protein>
<keyword evidence="2" id="KW-1185">Reference proteome</keyword>
<reference evidence="2" key="1">
    <citation type="journal article" date="2022" name="Mol. Ecol. Resour.">
        <title>The genomes of chicory, endive, great burdock and yacon provide insights into Asteraceae palaeo-polyploidization history and plant inulin production.</title>
        <authorList>
            <person name="Fan W."/>
            <person name="Wang S."/>
            <person name="Wang H."/>
            <person name="Wang A."/>
            <person name="Jiang F."/>
            <person name="Liu H."/>
            <person name="Zhao H."/>
            <person name="Xu D."/>
            <person name="Zhang Y."/>
        </authorList>
    </citation>
    <scope>NUCLEOTIDE SEQUENCE [LARGE SCALE GENOMIC DNA]</scope>
    <source>
        <strain evidence="2">cv. Yunnan</strain>
    </source>
</reference>
<evidence type="ECO:0000313" key="2">
    <source>
        <dbReference type="Proteomes" id="UP001056120"/>
    </source>
</evidence>
<reference evidence="1 2" key="2">
    <citation type="journal article" date="2022" name="Mol. Ecol. Resour.">
        <title>The genomes of chicory, endive, great burdock and yacon provide insights into Asteraceae paleo-polyploidization history and plant inulin production.</title>
        <authorList>
            <person name="Fan W."/>
            <person name="Wang S."/>
            <person name="Wang H."/>
            <person name="Wang A."/>
            <person name="Jiang F."/>
            <person name="Liu H."/>
            <person name="Zhao H."/>
            <person name="Xu D."/>
            <person name="Zhang Y."/>
        </authorList>
    </citation>
    <scope>NUCLEOTIDE SEQUENCE [LARGE SCALE GENOMIC DNA]</scope>
    <source>
        <strain evidence="2">cv. Yunnan</strain>
        <tissue evidence="1">Leaves</tissue>
    </source>
</reference>
<dbReference type="EMBL" id="CM042019">
    <property type="protein sequence ID" value="KAI3823356.1"/>
    <property type="molecule type" value="Genomic_DNA"/>
</dbReference>
<comment type="caution">
    <text evidence="1">The sequence shown here is derived from an EMBL/GenBank/DDBJ whole genome shotgun (WGS) entry which is preliminary data.</text>
</comment>
<gene>
    <name evidence="1" type="ORF">L1987_04791</name>
</gene>
<organism evidence="1 2">
    <name type="scientific">Smallanthus sonchifolius</name>
    <dbReference type="NCBI Taxonomy" id="185202"/>
    <lineage>
        <taxon>Eukaryota</taxon>
        <taxon>Viridiplantae</taxon>
        <taxon>Streptophyta</taxon>
        <taxon>Embryophyta</taxon>
        <taxon>Tracheophyta</taxon>
        <taxon>Spermatophyta</taxon>
        <taxon>Magnoliopsida</taxon>
        <taxon>eudicotyledons</taxon>
        <taxon>Gunneridae</taxon>
        <taxon>Pentapetalae</taxon>
        <taxon>asterids</taxon>
        <taxon>campanulids</taxon>
        <taxon>Asterales</taxon>
        <taxon>Asteraceae</taxon>
        <taxon>Asteroideae</taxon>
        <taxon>Heliantheae alliance</taxon>
        <taxon>Millerieae</taxon>
        <taxon>Smallanthus</taxon>
    </lineage>
</organism>
<name>A0ACB9JTK0_9ASTR</name>
<accession>A0ACB9JTK0</accession>
<dbReference type="Proteomes" id="UP001056120">
    <property type="component" value="Linkage Group LG02"/>
</dbReference>